<keyword evidence="5 7" id="KW-1133">Transmembrane helix</keyword>
<keyword evidence="4 7" id="KW-0812">Transmembrane</keyword>
<evidence type="ECO:0000256" key="4">
    <source>
        <dbReference type="ARBA" id="ARBA00022692"/>
    </source>
</evidence>
<dbReference type="InterPro" id="IPR002656">
    <property type="entry name" value="Acyl_transf_3_dom"/>
</dbReference>
<feature type="transmembrane region" description="Helical" evidence="7">
    <location>
        <begin position="51"/>
        <end position="74"/>
    </location>
</feature>
<dbReference type="PANTHER" id="PTHR40074:SF2">
    <property type="entry name" value="O-ACETYLTRANSFERASE WECH"/>
    <property type="match status" value="1"/>
</dbReference>
<name>A0ABV2RSX0_BRAJP</name>
<dbReference type="Pfam" id="PF01757">
    <property type="entry name" value="Acyl_transf_3"/>
    <property type="match status" value="1"/>
</dbReference>
<feature type="transmembrane region" description="Helical" evidence="7">
    <location>
        <begin position="175"/>
        <end position="197"/>
    </location>
</feature>
<accession>A0ABV2RSX0</accession>
<gene>
    <name evidence="9" type="ORF">ABIF63_004097</name>
</gene>
<feature type="transmembrane region" description="Helical" evidence="7">
    <location>
        <begin position="228"/>
        <end position="247"/>
    </location>
</feature>
<dbReference type="RefSeq" id="WP_248878883.1">
    <property type="nucleotide sequence ID" value="NZ_CP081350.1"/>
</dbReference>
<sequence length="373" mass="39968">MSGALVIHKMNLHFDVVRGVAAIVVLGAHVAQAFLWRLYGAGSWADMASGWAARFAVLAFFLLSGRLIVASIGSNIRRNGSFDPIDYLFNRIARLYPPLLFAIVLTVAVVATIQLFGLPGSKGSPLGTLRASGISLRLTELVQSLLLYNGLTIADGPLWTLYIEVKLYIAAAGGAMLTFGRNLAARAIGCALMLFAVWTGIDHHRFCFFAVIWCLGAFTNLPGARKPGIFLAASTAAVTLCYMTPGYPDYIDGSFGTLAQAIGCAGIAYGLLVWNGEGFDFPPWLVKTGDFSYTLYVTHFPILALALSISLALSDKSFVVAGLAAFLASAAALMLSVCAASRLEDTAAFKRALVTTLDRKSNLIDFARYGRRQ</sequence>
<feature type="transmembrane region" description="Helical" evidence="7">
    <location>
        <begin position="293"/>
        <end position="313"/>
    </location>
</feature>
<evidence type="ECO:0000256" key="5">
    <source>
        <dbReference type="ARBA" id="ARBA00022989"/>
    </source>
</evidence>
<organism evidence="9 10">
    <name type="scientific">Bradyrhizobium japonicum</name>
    <dbReference type="NCBI Taxonomy" id="375"/>
    <lineage>
        <taxon>Bacteria</taxon>
        <taxon>Pseudomonadati</taxon>
        <taxon>Pseudomonadota</taxon>
        <taxon>Alphaproteobacteria</taxon>
        <taxon>Hyphomicrobiales</taxon>
        <taxon>Nitrobacteraceae</taxon>
        <taxon>Bradyrhizobium</taxon>
    </lineage>
</organism>
<comment type="subcellular location">
    <subcellularLocation>
        <location evidence="1">Cell membrane</location>
        <topology evidence="1">Multi-pass membrane protein</topology>
    </subcellularLocation>
</comment>
<feature type="transmembrane region" description="Helical" evidence="7">
    <location>
        <begin position="95"/>
        <end position="116"/>
    </location>
</feature>
<comment type="caution">
    <text evidence="9">The sequence shown here is derived from an EMBL/GenBank/DDBJ whole genome shotgun (WGS) entry which is preliminary data.</text>
</comment>
<feature type="transmembrane region" description="Helical" evidence="7">
    <location>
        <begin position="20"/>
        <end position="39"/>
    </location>
</feature>
<dbReference type="Proteomes" id="UP001549291">
    <property type="component" value="Unassembled WGS sequence"/>
</dbReference>
<reference evidence="9 10" key="1">
    <citation type="submission" date="2024-06" db="EMBL/GenBank/DDBJ databases">
        <title>Genomic Encyclopedia of Type Strains, Phase V (KMG-V): Genome sequencing to study the core and pangenomes of soil and plant-associated prokaryotes.</title>
        <authorList>
            <person name="Whitman W."/>
        </authorList>
    </citation>
    <scope>NUCLEOTIDE SEQUENCE [LARGE SCALE GENOMIC DNA]</scope>
    <source>
        <strain evidence="9 10">USDA 160</strain>
    </source>
</reference>
<feature type="transmembrane region" description="Helical" evidence="7">
    <location>
        <begin position="319"/>
        <end position="341"/>
    </location>
</feature>
<evidence type="ECO:0000259" key="8">
    <source>
        <dbReference type="Pfam" id="PF01757"/>
    </source>
</evidence>
<dbReference type="EMBL" id="JBEPTQ010000002">
    <property type="protein sequence ID" value="MET4719991.1"/>
    <property type="molecule type" value="Genomic_DNA"/>
</dbReference>
<evidence type="ECO:0000256" key="2">
    <source>
        <dbReference type="ARBA" id="ARBA00007400"/>
    </source>
</evidence>
<evidence type="ECO:0000256" key="7">
    <source>
        <dbReference type="SAM" id="Phobius"/>
    </source>
</evidence>
<protein>
    <submittedName>
        <fullName evidence="9">Peptidoglycan/LPS O-acetylase OafA/YrhL</fullName>
    </submittedName>
</protein>
<evidence type="ECO:0000256" key="3">
    <source>
        <dbReference type="ARBA" id="ARBA00022475"/>
    </source>
</evidence>
<evidence type="ECO:0000313" key="10">
    <source>
        <dbReference type="Proteomes" id="UP001549291"/>
    </source>
</evidence>
<keyword evidence="10" id="KW-1185">Reference proteome</keyword>
<feature type="domain" description="Acyltransferase 3" evidence="8">
    <location>
        <begin position="14"/>
        <end position="331"/>
    </location>
</feature>
<keyword evidence="3" id="KW-1003">Cell membrane</keyword>
<dbReference type="PANTHER" id="PTHR40074">
    <property type="entry name" value="O-ACETYLTRANSFERASE WECH"/>
    <property type="match status" value="1"/>
</dbReference>
<evidence type="ECO:0000256" key="1">
    <source>
        <dbReference type="ARBA" id="ARBA00004651"/>
    </source>
</evidence>
<evidence type="ECO:0000256" key="6">
    <source>
        <dbReference type="ARBA" id="ARBA00023136"/>
    </source>
</evidence>
<keyword evidence="6 7" id="KW-0472">Membrane</keyword>
<proteinExistence type="inferred from homology"/>
<feature type="transmembrane region" description="Helical" evidence="7">
    <location>
        <begin position="203"/>
        <end position="221"/>
    </location>
</feature>
<comment type="similarity">
    <text evidence="2">Belongs to the acyltransferase 3 family.</text>
</comment>
<evidence type="ECO:0000313" key="9">
    <source>
        <dbReference type="EMBL" id="MET4719991.1"/>
    </source>
</evidence>
<feature type="transmembrane region" description="Helical" evidence="7">
    <location>
        <begin position="253"/>
        <end position="272"/>
    </location>
</feature>